<evidence type="ECO:0000313" key="2">
    <source>
        <dbReference type="Proteomes" id="UP000500938"/>
    </source>
</evidence>
<dbReference type="RefSeq" id="WP_171225460.1">
    <property type="nucleotide sequence ID" value="NZ_CP053085.1"/>
</dbReference>
<keyword evidence="2" id="KW-1185">Reference proteome</keyword>
<organism evidence="1 2">
    <name type="scientific">Gemmatimonas groenlandica</name>
    <dbReference type="NCBI Taxonomy" id="2732249"/>
    <lineage>
        <taxon>Bacteria</taxon>
        <taxon>Pseudomonadati</taxon>
        <taxon>Gemmatimonadota</taxon>
        <taxon>Gemmatimonadia</taxon>
        <taxon>Gemmatimonadales</taxon>
        <taxon>Gemmatimonadaceae</taxon>
        <taxon>Gemmatimonas</taxon>
    </lineage>
</organism>
<dbReference type="EMBL" id="CP053085">
    <property type="protein sequence ID" value="QJR36029.1"/>
    <property type="molecule type" value="Genomic_DNA"/>
</dbReference>
<reference evidence="1 2" key="1">
    <citation type="submission" date="2020-05" db="EMBL/GenBank/DDBJ databases">
        <title>Complete genome sequence of Gemmatimonas greenlandica TET16.</title>
        <authorList>
            <person name="Zeng Y."/>
        </authorList>
    </citation>
    <scope>NUCLEOTIDE SEQUENCE [LARGE SCALE GENOMIC DNA]</scope>
    <source>
        <strain evidence="1 2">TET16</strain>
    </source>
</reference>
<gene>
    <name evidence="1" type="ORF">HKW67_11170</name>
</gene>
<proteinExistence type="predicted"/>
<sequence>MILANTRARLGREDAQLVVRLVSRGSGRAQDDAEARLADEGLDALLDDPRLLEGLLSARQGAHASWPLFTYVLVRHALRTAGEDDRPIADYVASILLHFGLRQRARQIAEHDDATYDTLASLGNDLESGDASRSFLARAHLGNYALWLSGLFPDHIEQRRWRRGGPDLEYFETMGQRGFRLAADHRLAGEHGLTPLFAAAADRFPRLRVALNRVSDRLLFPNVHTPERLMRQVRDDTRWRASS</sequence>
<dbReference type="AlphaFoldDB" id="A0A6M4IQJ7"/>
<dbReference type="Proteomes" id="UP000500938">
    <property type="component" value="Chromosome"/>
</dbReference>
<protein>
    <submittedName>
        <fullName evidence="1">Uncharacterized protein</fullName>
    </submittedName>
</protein>
<dbReference type="KEGG" id="ggr:HKW67_11170"/>
<accession>A0A6M4IQJ7</accession>
<name>A0A6M4IQJ7_9BACT</name>
<evidence type="ECO:0000313" key="1">
    <source>
        <dbReference type="EMBL" id="QJR36029.1"/>
    </source>
</evidence>